<keyword evidence="2 6" id="KW-0547">Nucleotide-binding</keyword>
<evidence type="ECO:0000256" key="2">
    <source>
        <dbReference type="ARBA" id="ARBA00022741"/>
    </source>
</evidence>
<evidence type="ECO:0000256" key="1">
    <source>
        <dbReference type="ARBA" id="ARBA00022598"/>
    </source>
</evidence>
<evidence type="ECO:0000256" key="6">
    <source>
        <dbReference type="RuleBase" id="RU363037"/>
    </source>
</evidence>
<sequence length="163" mass="19037">MNSFKKIFKLLHRIHIPKRKYCEKTINLNGGKFSDGFFFHKPGRNFENPNYLVRTRFPPEPNGLLHVGHAKAINLNFNYARDNDGVCFLRYDDTNPTSEEDSFVRGIQEMVEWLGFKPLKITYASDYFPQLYEMAEKLIDKDLAYVCHEPLGAAKDRSSPWRA</sequence>
<keyword evidence="1 6" id="KW-0436">Ligase</keyword>
<organism evidence="8 9">
    <name type="scientific">Armadillidium nasatum</name>
    <dbReference type="NCBI Taxonomy" id="96803"/>
    <lineage>
        <taxon>Eukaryota</taxon>
        <taxon>Metazoa</taxon>
        <taxon>Ecdysozoa</taxon>
        <taxon>Arthropoda</taxon>
        <taxon>Crustacea</taxon>
        <taxon>Multicrustacea</taxon>
        <taxon>Malacostraca</taxon>
        <taxon>Eumalacostraca</taxon>
        <taxon>Peracarida</taxon>
        <taxon>Isopoda</taxon>
        <taxon>Oniscidea</taxon>
        <taxon>Crinocheta</taxon>
        <taxon>Armadillidiidae</taxon>
        <taxon>Armadillidium</taxon>
    </lineage>
</organism>
<accession>A0A5N5T591</accession>
<dbReference type="OrthoDB" id="10250478at2759"/>
<dbReference type="AlphaFoldDB" id="A0A5N5T591"/>
<dbReference type="InterPro" id="IPR020058">
    <property type="entry name" value="Glu/Gln-tRNA-synth_Ib_cat-dom"/>
</dbReference>
<dbReference type="InterPro" id="IPR050132">
    <property type="entry name" value="Gln/Glu-tRNA_Ligase"/>
</dbReference>
<comment type="caution">
    <text evidence="8">The sequence shown here is derived from an EMBL/GenBank/DDBJ whole genome shotgun (WGS) entry which is preliminary data.</text>
</comment>
<comment type="similarity">
    <text evidence="6">Belongs to the class-I aminoacyl-tRNA synthetase family.</text>
</comment>
<feature type="domain" description="Glutamyl/glutaminyl-tRNA synthetase class Ib catalytic" evidence="7">
    <location>
        <begin position="53"/>
        <end position="150"/>
    </location>
</feature>
<dbReference type="PANTHER" id="PTHR43097:SF4">
    <property type="entry name" value="GLUTAMINE--TRNA LIGASE"/>
    <property type="match status" value="1"/>
</dbReference>
<dbReference type="Pfam" id="PF00749">
    <property type="entry name" value="tRNA-synt_1c"/>
    <property type="match status" value="1"/>
</dbReference>
<keyword evidence="3 6" id="KW-0067">ATP-binding</keyword>
<dbReference type="PROSITE" id="PS00178">
    <property type="entry name" value="AA_TRNA_LIGASE_I"/>
    <property type="match status" value="1"/>
</dbReference>
<dbReference type="PANTHER" id="PTHR43097">
    <property type="entry name" value="GLUTAMINE-TRNA LIGASE"/>
    <property type="match status" value="1"/>
</dbReference>
<evidence type="ECO:0000313" key="8">
    <source>
        <dbReference type="EMBL" id="KAB7501764.1"/>
    </source>
</evidence>
<dbReference type="SUPFAM" id="SSF52374">
    <property type="entry name" value="Nucleotidylyl transferase"/>
    <property type="match status" value="1"/>
</dbReference>
<dbReference type="Proteomes" id="UP000326759">
    <property type="component" value="Unassembled WGS sequence"/>
</dbReference>
<evidence type="ECO:0000256" key="5">
    <source>
        <dbReference type="ARBA" id="ARBA00023146"/>
    </source>
</evidence>
<gene>
    <name evidence="8" type="primary">gltX2</name>
    <name evidence="8" type="ORF">Anas_03556</name>
</gene>
<keyword evidence="5 6" id="KW-0030">Aminoacyl-tRNA synthetase</keyword>
<protein>
    <submittedName>
        <fullName evidence="8">Glutamate--tRNA ligase 2</fullName>
    </submittedName>
</protein>
<evidence type="ECO:0000256" key="3">
    <source>
        <dbReference type="ARBA" id="ARBA00022840"/>
    </source>
</evidence>
<dbReference type="PRINTS" id="PR00987">
    <property type="entry name" value="TRNASYNTHGLU"/>
</dbReference>
<evidence type="ECO:0000259" key="7">
    <source>
        <dbReference type="Pfam" id="PF00749"/>
    </source>
</evidence>
<evidence type="ECO:0000256" key="4">
    <source>
        <dbReference type="ARBA" id="ARBA00022917"/>
    </source>
</evidence>
<dbReference type="GO" id="GO:0017101">
    <property type="term" value="C:aminoacyl-tRNA synthetase multienzyme complex"/>
    <property type="evidence" value="ECO:0007669"/>
    <property type="project" value="TreeGrafter"/>
</dbReference>
<proteinExistence type="inferred from homology"/>
<dbReference type="EMBL" id="SEYY01009576">
    <property type="protein sequence ID" value="KAB7501764.1"/>
    <property type="molecule type" value="Genomic_DNA"/>
</dbReference>
<dbReference type="GO" id="GO:0005829">
    <property type="term" value="C:cytosol"/>
    <property type="evidence" value="ECO:0007669"/>
    <property type="project" value="TreeGrafter"/>
</dbReference>
<dbReference type="InterPro" id="IPR014729">
    <property type="entry name" value="Rossmann-like_a/b/a_fold"/>
</dbReference>
<keyword evidence="4 6" id="KW-0648">Protein biosynthesis</keyword>
<name>A0A5N5T591_9CRUS</name>
<evidence type="ECO:0000313" key="9">
    <source>
        <dbReference type="Proteomes" id="UP000326759"/>
    </source>
</evidence>
<dbReference type="Gene3D" id="3.40.50.620">
    <property type="entry name" value="HUPs"/>
    <property type="match status" value="1"/>
</dbReference>
<dbReference type="InterPro" id="IPR000924">
    <property type="entry name" value="Glu/Gln-tRNA-synth"/>
</dbReference>
<dbReference type="GO" id="GO:0005524">
    <property type="term" value="F:ATP binding"/>
    <property type="evidence" value="ECO:0007669"/>
    <property type="project" value="UniProtKB-KW"/>
</dbReference>
<dbReference type="InterPro" id="IPR001412">
    <property type="entry name" value="aa-tRNA-synth_I_CS"/>
</dbReference>
<reference evidence="8 9" key="1">
    <citation type="journal article" date="2019" name="PLoS Biol.">
        <title>Sex chromosomes control vertical transmission of feminizing Wolbachia symbionts in an isopod.</title>
        <authorList>
            <person name="Becking T."/>
            <person name="Chebbi M.A."/>
            <person name="Giraud I."/>
            <person name="Moumen B."/>
            <person name="Laverre T."/>
            <person name="Caubet Y."/>
            <person name="Peccoud J."/>
            <person name="Gilbert C."/>
            <person name="Cordaux R."/>
        </authorList>
    </citation>
    <scope>NUCLEOTIDE SEQUENCE [LARGE SCALE GENOMIC DNA]</scope>
    <source>
        <strain evidence="8">ANa2</strain>
        <tissue evidence="8">Whole body excluding digestive tract and cuticle</tissue>
    </source>
</reference>
<keyword evidence="9" id="KW-1185">Reference proteome</keyword>
<dbReference type="GO" id="GO:0006425">
    <property type="term" value="P:glutaminyl-tRNA aminoacylation"/>
    <property type="evidence" value="ECO:0007669"/>
    <property type="project" value="TreeGrafter"/>
</dbReference>
<dbReference type="GO" id="GO:0004819">
    <property type="term" value="F:glutamine-tRNA ligase activity"/>
    <property type="evidence" value="ECO:0007669"/>
    <property type="project" value="TreeGrafter"/>
</dbReference>